<dbReference type="InParanoid" id="A0A0M8KAN9"/>
<dbReference type="EMBL" id="LGKN01000004">
    <property type="protein sequence ID" value="KPL88207.1"/>
    <property type="molecule type" value="Genomic_DNA"/>
</dbReference>
<protein>
    <submittedName>
        <fullName evidence="1">Uncharacterized protein</fullName>
    </submittedName>
</protein>
<dbReference type="Proteomes" id="UP000050502">
    <property type="component" value="Unassembled WGS sequence"/>
</dbReference>
<evidence type="ECO:0000313" key="4">
    <source>
        <dbReference type="Proteomes" id="UP000050502"/>
    </source>
</evidence>
<evidence type="ECO:0000313" key="1">
    <source>
        <dbReference type="EMBL" id="GAP64331.1"/>
    </source>
</evidence>
<evidence type="ECO:0000313" key="3">
    <source>
        <dbReference type="Proteomes" id="UP000037784"/>
    </source>
</evidence>
<organism evidence="1 3">
    <name type="scientific">Ardenticatena maritima</name>
    <dbReference type="NCBI Taxonomy" id="872965"/>
    <lineage>
        <taxon>Bacteria</taxon>
        <taxon>Bacillati</taxon>
        <taxon>Chloroflexota</taxon>
        <taxon>Ardenticatenia</taxon>
        <taxon>Ardenticatenales</taxon>
        <taxon>Ardenticatenaceae</taxon>
        <taxon>Ardenticatena</taxon>
    </lineage>
</organism>
<gene>
    <name evidence="1" type="ORF">ARMA_2754</name>
    <name evidence="2" type="ORF">SE16_04920</name>
</gene>
<dbReference type="AlphaFoldDB" id="A0A0M8KAN9"/>
<reference evidence="3" key="3">
    <citation type="submission" date="2015-08" db="EMBL/GenBank/DDBJ databases">
        <title>Draft Genome Sequence of a Heterotrophic Facultative Anaerobic Bacterium Ardenticatena maritima Strain 110S.</title>
        <authorList>
            <person name="Kawaichi S."/>
            <person name="Yoshida T."/>
            <person name="Sako Y."/>
            <person name="Nakamura R."/>
        </authorList>
    </citation>
    <scope>NUCLEOTIDE SEQUENCE [LARGE SCALE GENOMIC DNA]</scope>
    <source>
        <strain evidence="3">110S</strain>
    </source>
</reference>
<sequence>MMIWHVTVYLLKRDAPREGLTFVMPSWWDAERLFEVNASRQIVLPDGREVLLLAQENILGVNSDERKAVWLLPQRKTKDAEIEQQRTALLDMVTKARWLIVERKQVWVVPAHSQPGCEVWDPDWWSSFYTDKVQDFKEWYDFFRQRHRLDERSFEMSNPVQMGFVELLTPSEAREMDEHYRKAYQIARKQSSLKISTSFRKRMDRFAQSLQQAERVILYHWSE</sequence>
<dbReference type="Proteomes" id="UP000037784">
    <property type="component" value="Unassembled WGS sequence"/>
</dbReference>
<accession>A0A0M8KAN9</accession>
<name>A0A0M8KAN9_9CHLR</name>
<dbReference type="EMBL" id="BBZA01000243">
    <property type="protein sequence ID" value="GAP64331.1"/>
    <property type="molecule type" value="Genomic_DNA"/>
</dbReference>
<comment type="caution">
    <text evidence="1">The sequence shown here is derived from an EMBL/GenBank/DDBJ whole genome shotgun (WGS) entry which is preliminary data.</text>
</comment>
<reference evidence="1 3" key="1">
    <citation type="journal article" date="2015" name="Genome Announc.">
        <title>Draft Genome Sequence of a Heterotrophic Facultative Anaerobic Thermophilic Bacterium, Ardenticatena maritima Strain 110ST.</title>
        <authorList>
            <person name="Kawaichi S."/>
            <person name="Yoshida T."/>
            <person name="Sako Y."/>
            <person name="Nakamura R."/>
        </authorList>
    </citation>
    <scope>NUCLEOTIDE SEQUENCE [LARGE SCALE GENOMIC DNA]</scope>
    <source>
        <strain evidence="1 3">110S</strain>
    </source>
</reference>
<keyword evidence="3" id="KW-1185">Reference proteome</keyword>
<evidence type="ECO:0000313" key="2">
    <source>
        <dbReference type="EMBL" id="KPL88207.1"/>
    </source>
</evidence>
<reference evidence="2 4" key="2">
    <citation type="submission" date="2015-07" db="EMBL/GenBank/DDBJ databases">
        <title>Whole genome sequence of Ardenticatena maritima DSM 23922.</title>
        <authorList>
            <person name="Hemp J."/>
            <person name="Ward L.M."/>
            <person name="Pace L.A."/>
            <person name="Fischer W.W."/>
        </authorList>
    </citation>
    <scope>NUCLEOTIDE SEQUENCE [LARGE SCALE GENOMIC DNA]</scope>
    <source>
        <strain evidence="2 4">110S</strain>
    </source>
</reference>
<proteinExistence type="predicted"/>